<organism evidence="4 5">
    <name type="scientific">Staurois parvus</name>
    <dbReference type="NCBI Taxonomy" id="386267"/>
    <lineage>
        <taxon>Eukaryota</taxon>
        <taxon>Metazoa</taxon>
        <taxon>Chordata</taxon>
        <taxon>Craniata</taxon>
        <taxon>Vertebrata</taxon>
        <taxon>Euteleostomi</taxon>
        <taxon>Amphibia</taxon>
        <taxon>Batrachia</taxon>
        <taxon>Anura</taxon>
        <taxon>Neobatrachia</taxon>
        <taxon>Ranoidea</taxon>
        <taxon>Ranidae</taxon>
        <taxon>Staurois</taxon>
    </lineage>
</organism>
<keyword evidence="2" id="KW-0472">Membrane</keyword>
<keyword evidence="5" id="KW-1185">Reference proteome</keyword>
<keyword evidence="2" id="KW-1133">Transmembrane helix</keyword>
<keyword evidence="2" id="KW-0812">Transmembrane</keyword>
<feature type="transmembrane region" description="Helical" evidence="2">
    <location>
        <begin position="26"/>
        <end position="48"/>
    </location>
</feature>
<dbReference type="PANTHER" id="PTHR31450:SF3">
    <property type="entry name" value="TYPE III ENDOSOME MEMBRANE PROTEIN TEMP"/>
    <property type="match status" value="1"/>
</dbReference>
<feature type="signal peptide" evidence="3">
    <location>
        <begin position="1"/>
        <end position="16"/>
    </location>
</feature>
<dbReference type="Proteomes" id="UP001162483">
    <property type="component" value="Unassembled WGS sequence"/>
</dbReference>
<feature type="region of interest" description="Disordered" evidence="1">
    <location>
        <begin position="68"/>
        <end position="118"/>
    </location>
</feature>
<reference evidence="4" key="1">
    <citation type="submission" date="2023-05" db="EMBL/GenBank/DDBJ databases">
        <authorList>
            <person name="Stuckert A."/>
        </authorList>
    </citation>
    <scope>NUCLEOTIDE SEQUENCE</scope>
</reference>
<protein>
    <recommendedName>
        <fullName evidence="6">Type III endosome membrane protein TEMP</fullName>
    </recommendedName>
</protein>
<dbReference type="EMBL" id="CATNWA010014175">
    <property type="protein sequence ID" value="CAI9568504.1"/>
    <property type="molecule type" value="Genomic_DNA"/>
</dbReference>
<keyword evidence="3" id="KW-0732">Signal</keyword>
<proteinExistence type="predicted"/>
<gene>
    <name evidence="4" type="ORF">SPARVUS_LOCUS6747834</name>
</gene>
<sequence>MLQIIFSFFLCSSASPSPPSVSQSRSWPYLVGFVLIAATLSLLIAAAAKCKFFHRYFRSYRHRPLPENEWTAESQSELPGVPIPHQDDEDGFIEDNYIQPEDHQKEEDEESHEGFYSI</sequence>
<dbReference type="PANTHER" id="PTHR31450">
    <property type="entry name" value="LEUCINE-RICH REPEAT-CONTAINING PROTEIN 19 LRRC19 FAMILY MEMBER"/>
    <property type="match status" value="1"/>
</dbReference>
<evidence type="ECO:0000256" key="2">
    <source>
        <dbReference type="SAM" id="Phobius"/>
    </source>
</evidence>
<accession>A0ABN9D998</accession>
<evidence type="ECO:0000256" key="1">
    <source>
        <dbReference type="SAM" id="MobiDB-lite"/>
    </source>
</evidence>
<dbReference type="Pfam" id="PF15176">
    <property type="entry name" value="LRR19-TM"/>
    <property type="match status" value="1"/>
</dbReference>
<feature type="chain" id="PRO_5047439616" description="Type III endosome membrane protein TEMP" evidence="3">
    <location>
        <begin position="17"/>
        <end position="118"/>
    </location>
</feature>
<evidence type="ECO:0000256" key="3">
    <source>
        <dbReference type="SAM" id="SignalP"/>
    </source>
</evidence>
<evidence type="ECO:0000313" key="5">
    <source>
        <dbReference type="Proteomes" id="UP001162483"/>
    </source>
</evidence>
<evidence type="ECO:0008006" key="6">
    <source>
        <dbReference type="Google" id="ProtNLM"/>
    </source>
</evidence>
<comment type="caution">
    <text evidence="4">The sequence shown here is derived from an EMBL/GenBank/DDBJ whole genome shotgun (WGS) entry which is preliminary data.</text>
</comment>
<name>A0ABN9D998_9NEOB</name>
<evidence type="ECO:0000313" key="4">
    <source>
        <dbReference type="EMBL" id="CAI9568504.1"/>
    </source>
</evidence>